<reference evidence="2" key="1">
    <citation type="submission" date="2012-08" db="EMBL/GenBank/DDBJ databases">
        <title>The Genome Sequence of Wuchereria bancrofti.</title>
        <authorList>
            <person name="Nutman T.B."/>
            <person name="Fink D.L."/>
            <person name="Russ C."/>
            <person name="Young S."/>
            <person name="Zeng Q."/>
            <person name="Koehrsen M."/>
            <person name="Alvarado L."/>
            <person name="Berlin A."/>
            <person name="Chapman S.B."/>
            <person name="Chen Z."/>
            <person name="Freedman E."/>
            <person name="Gellesch M."/>
            <person name="Goldberg J."/>
            <person name="Griggs A."/>
            <person name="Gujja S."/>
            <person name="Heilman E.R."/>
            <person name="Heiman D."/>
            <person name="Hepburn T."/>
            <person name="Howarth C."/>
            <person name="Jen D."/>
            <person name="Larson L."/>
            <person name="Lewis B."/>
            <person name="Mehta T."/>
            <person name="Park D."/>
            <person name="Pearson M."/>
            <person name="Roberts A."/>
            <person name="Saif S."/>
            <person name="Shea T."/>
            <person name="Shenoy N."/>
            <person name="Sisk P."/>
            <person name="Stolte C."/>
            <person name="Sykes S."/>
            <person name="Walk T."/>
            <person name="White J."/>
            <person name="Yandava C."/>
            <person name="Haas B."/>
            <person name="Henn M.R."/>
            <person name="Nusbaum C."/>
            <person name="Birren B."/>
        </authorList>
    </citation>
    <scope>NUCLEOTIDE SEQUENCE [LARGE SCALE GENOMIC DNA]</scope>
    <source>
        <strain evidence="2">NA</strain>
    </source>
</reference>
<organism evidence="1 2">
    <name type="scientific">Wuchereria bancrofti</name>
    <dbReference type="NCBI Taxonomy" id="6293"/>
    <lineage>
        <taxon>Eukaryota</taxon>
        <taxon>Metazoa</taxon>
        <taxon>Ecdysozoa</taxon>
        <taxon>Nematoda</taxon>
        <taxon>Chromadorea</taxon>
        <taxon>Rhabditida</taxon>
        <taxon>Spirurina</taxon>
        <taxon>Spiruromorpha</taxon>
        <taxon>Filarioidea</taxon>
        <taxon>Onchocercidae</taxon>
        <taxon>Wuchereria</taxon>
    </lineage>
</organism>
<protein>
    <submittedName>
        <fullName evidence="1">Uncharacterized protein</fullName>
    </submittedName>
</protein>
<proteinExistence type="predicted"/>
<feature type="non-terminal residue" evidence="1">
    <location>
        <position position="154"/>
    </location>
</feature>
<accession>J9AK82</accession>
<gene>
    <name evidence="1" type="ORF">WUBG_14487</name>
</gene>
<dbReference type="Proteomes" id="UP000004810">
    <property type="component" value="Unassembled WGS sequence"/>
</dbReference>
<dbReference type="AlphaFoldDB" id="J9AK82"/>
<name>J9AK82_WUCBA</name>
<sequence>MTKEKITWLQPIEGKRLTLEDFKFKLAKWVLSSHAQCEGINKRKKWNCEEITKQYLKSTKVAAYTRTYVRIPAVRFSKITRIMCTKTFFRLLLSVISGKTTTSITSRFCRDLKMELPKPEQFIVTNQIVIVKQPNFSCKIVNLQRDDAIAKRAS</sequence>
<evidence type="ECO:0000313" key="1">
    <source>
        <dbReference type="EMBL" id="EJW74605.1"/>
    </source>
</evidence>
<evidence type="ECO:0000313" key="2">
    <source>
        <dbReference type="Proteomes" id="UP000004810"/>
    </source>
</evidence>
<comment type="caution">
    <text evidence="1">The sequence shown here is derived from an EMBL/GenBank/DDBJ whole genome shotgun (WGS) entry which is preliminary data.</text>
</comment>
<dbReference type="EMBL" id="ADBV01011912">
    <property type="protein sequence ID" value="EJW74605.1"/>
    <property type="molecule type" value="Genomic_DNA"/>
</dbReference>